<keyword evidence="3" id="KW-1185">Reference proteome</keyword>
<evidence type="ECO:0000313" key="3">
    <source>
        <dbReference type="Proteomes" id="UP000243900"/>
    </source>
</evidence>
<dbReference type="RefSeq" id="WP_105193497.1">
    <property type="nucleotide sequence ID" value="NZ_PTQZ01000374.1"/>
</dbReference>
<dbReference type="Proteomes" id="UP000243900">
    <property type="component" value="Unassembled WGS sequence"/>
</dbReference>
<protein>
    <submittedName>
        <fullName evidence="2">DUF1653 domain-containing protein</fullName>
    </submittedName>
</protein>
<name>A0A2P6AQ45_9GAMM</name>
<accession>A0A2P6AQ45</accession>
<dbReference type="InterPro" id="IPR037135">
    <property type="entry name" value="DUF1653-like_dom_sf"/>
</dbReference>
<dbReference type="EMBL" id="PTQZ01000374">
    <property type="protein sequence ID" value="PQA27307.1"/>
    <property type="molecule type" value="Genomic_DNA"/>
</dbReference>
<reference evidence="3" key="1">
    <citation type="submission" date="2018-02" db="EMBL/GenBank/DDBJ databases">
        <title>Genome sequencing of Solimonas sp. HR-BB.</title>
        <authorList>
            <person name="Lee Y."/>
            <person name="Jeon C.O."/>
        </authorList>
    </citation>
    <scope>NUCLEOTIDE SEQUENCE [LARGE SCALE GENOMIC DNA]</scope>
    <source>
        <strain evidence="3">HR-E</strain>
    </source>
</reference>
<dbReference type="OrthoDB" id="371169at2"/>
<evidence type="ECO:0000259" key="1">
    <source>
        <dbReference type="Pfam" id="PF07866"/>
    </source>
</evidence>
<comment type="caution">
    <text evidence="2">The sequence shown here is derived from an EMBL/GenBank/DDBJ whole genome shotgun (WGS) entry which is preliminary data.</text>
</comment>
<gene>
    <name evidence="2" type="ORF">C5O18_10120</name>
</gene>
<dbReference type="Pfam" id="PF07866">
    <property type="entry name" value="DUF1653"/>
    <property type="match status" value="1"/>
</dbReference>
<dbReference type="InterPro" id="IPR023387">
    <property type="entry name" value="DUF1653-like_dom"/>
</dbReference>
<organism evidence="2 3">
    <name type="scientific">Amnimonas aquatica</name>
    <dbReference type="NCBI Taxonomy" id="2094561"/>
    <lineage>
        <taxon>Bacteria</taxon>
        <taxon>Pseudomonadati</taxon>
        <taxon>Pseudomonadota</taxon>
        <taxon>Gammaproteobacteria</taxon>
        <taxon>Moraxellales</taxon>
        <taxon>Moraxellaceae</taxon>
        <taxon>Amnimonas</taxon>
    </lineage>
</organism>
<proteinExistence type="predicted"/>
<feature type="domain" description="DUF1653" evidence="1">
    <location>
        <begin position="14"/>
        <end position="75"/>
    </location>
</feature>
<sequence>MARTEVQPAGPIPGFYRHYKGPYYQVMDLVRHSESEEWLVLYRTCYGDWGRWVRPLGMFTETVSLPDGSVCPRFAWVGEQPPAGLDMVEDARALAK</sequence>
<evidence type="ECO:0000313" key="2">
    <source>
        <dbReference type="EMBL" id="PQA27307.1"/>
    </source>
</evidence>
<dbReference type="AlphaFoldDB" id="A0A2P6AQ45"/>
<dbReference type="Gene3D" id="2.30.30.320">
    <property type="entry name" value="DUF1653-like domain"/>
    <property type="match status" value="1"/>
</dbReference>